<dbReference type="OrthoDB" id="19439at2759"/>
<dbReference type="STRING" id="52247.A0A4T0X068"/>
<reference evidence="7 8" key="1">
    <citation type="journal article" date="2019" name="Front. Genet.">
        <title>Whole-Genome Sequencing of the Opportunistic Yeast Pathogen Candida inconspicua Uncovers Its Hybrid Origin.</title>
        <authorList>
            <person name="Mixao V."/>
            <person name="Hansen A.P."/>
            <person name="Saus E."/>
            <person name="Boekhout T."/>
            <person name="Lass-Florl C."/>
            <person name="Gabaldon T."/>
        </authorList>
    </citation>
    <scope>NUCLEOTIDE SEQUENCE [LARGE SCALE GENOMIC DNA]</scope>
    <source>
        <strain evidence="7 8">CBS 180</strain>
    </source>
</reference>
<dbReference type="EMBL" id="SELW01000468">
    <property type="protein sequence ID" value="TID26133.1"/>
    <property type="molecule type" value="Genomic_DNA"/>
</dbReference>
<evidence type="ECO:0000313" key="7">
    <source>
        <dbReference type="EMBL" id="TID26133.1"/>
    </source>
</evidence>
<dbReference type="GO" id="GO:0003735">
    <property type="term" value="F:structural constituent of ribosome"/>
    <property type="evidence" value="ECO:0007669"/>
    <property type="project" value="InterPro"/>
</dbReference>
<dbReference type="GO" id="GO:0005762">
    <property type="term" value="C:mitochondrial large ribosomal subunit"/>
    <property type="evidence" value="ECO:0007669"/>
    <property type="project" value="TreeGrafter"/>
</dbReference>
<evidence type="ECO:0000256" key="6">
    <source>
        <dbReference type="ARBA" id="ARBA00035191"/>
    </source>
</evidence>
<dbReference type="Proteomes" id="UP000307173">
    <property type="component" value="Unassembled WGS sequence"/>
</dbReference>
<comment type="similarity">
    <text evidence="2">Belongs to the mitochondrion-specific ribosomal protein mL49 family.</text>
</comment>
<evidence type="ECO:0000256" key="1">
    <source>
        <dbReference type="ARBA" id="ARBA00004173"/>
    </source>
</evidence>
<evidence type="ECO:0000256" key="4">
    <source>
        <dbReference type="ARBA" id="ARBA00023128"/>
    </source>
</evidence>
<dbReference type="GO" id="GO:0006412">
    <property type="term" value="P:translation"/>
    <property type="evidence" value="ECO:0007669"/>
    <property type="project" value="InterPro"/>
</dbReference>
<proteinExistence type="inferred from homology"/>
<keyword evidence="4" id="KW-0496">Mitochondrion</keyword>
<dbReference type="AlphaFoldDB" id="A0A4T0X068"/>
<sequence length="108" mass="12131">MSAARLAKVLPPLSSITADQLTTAPTLLSYYLPRTSNGNLPVYRTIRSQAMYTDIKRVQGNIVQFRNELQQLLPHIPKQNFICHTVSGTLKIKGDHLLDVKKALNKVF</sequence>
<organism evidence="7 8">
    <name type="scientific">Pichia inconspicua</name>
    <dbReference type="NCBI Taxonomy" id="52247"/>
    <lineage>
        <taxon>Eukaryota</taxon>
        <taxon>Fungi</taxon>
        <taxon>Dikarya</taxon>
        <taxon>Ascomycota</taxon>
        <taxon>Saccharomycotina</taxon>
        <taxon>Pichiomycetes</taxon>
        <taxon>Pichiales</taxon>
        <taxon>Pichiaceae</taxon>
        <taxon>Pichia</taxon>
    </lineage>
</organism>
<dbReference type="InterPro" id="IPR007740">
    <property type="entry name" value="Ribosomal_mL49"/>
</dbReference>
<dbReference type="PANTHER" id="PTHR13477">
    <property type="entry name" value="MITOCHONDRIAL 39S RIBOSOMAL PROTEIN L49"/>
    <property type="match status" value="1"/>
</dbReference>
<keyword evidence="8" id="KW-1185">Reference proteome</keyword>
<keyword evidence="5" id="KW-0687">Ribonucleoprotein</keyword>
<dbReference type="PANTHER" id="PTHR13477:SF0">
    <property type="entry name" value="LARGE RIBOSOMAL SUBUNIT PROTEIN ML49"/>
    <property type="match status" value="1"/>
</dbReference>
<comment type="caution">
    <text evidence="7">The sequence shown here is derived from an EMBL/GenBank/DDBJ whole genome shotgun (WGS) entry which is preliminary data.</text>
</comment>
<gene>
    <name evidence="7" type="ORF">CANINC_002828</name>
</gene>
<evidence type="ECO:0000256" key="5">
    <source>
        <dbReference type="ARBA" id="ARBA00023274"/>
    </source>
</evidence>
<evidence type="ECO:0000313" key="8">
    <source>
        <dbReference type="Proteomes" id="UP000307173"/>
    </source>
</evidence>
<name>A0A4T0X068_9ASCO</name>
<dbReference type="Pfam" id="PF05046">
    <property type="entry name" value="Img2"/>
    <property type="match status" value="1"/>
</dbReference>
<protein>
    <recommendedName>
        <fullName evidence="6">Large ribosomal subunit protein mL49</fullName>
    </recommendedName>
</protein>
<evidence type="ECO:0000256" key="2">
    <source>
        <dbReference type="ARBA" id="ARBA00005677"/>
    </source>
</evidence>
<comment type="subcellular location">
    <subcellularLocation>
        <location evidence="1">Mitochondrion</location>
    </subcellularLocation>
</comment>
<dbReference type="Gene3D" id="3.30.780.10">
    <property type="entry name" value="SUI1-like domain"/>
    <property type="match status" value="1"/>
</dbReference>
<accession>A0A4T0X068</accession>
<keyword evidence="3" id="KW-0689">Ribosomal protein</keyword>
<evidence type="ECO:0000256" key="3">
    <source>
        <dbReference type="ARBA" id="ARBA00022980"/>
    </source>
</evidence>